<gene>
    <name evidence="1" type="ORF">SAMN05421803_11775</name>
</gene>
<dbReference type="EMBL" id="FQZK01000017">
    <property type="protein sequence ID" value="SHK30894.1"/>
    <property type="molecule type" value="Genomic_DNA"/>
</dbReference>
<keyword evidence="2" id="KW-1185">Reference proteome</keyword>
<reference evidence="1 2" key="1">
    <citation type="submission" date="2016-11" db="EMBL/GenBank/DDBJ databases">
        <authorList>
            <person name="Jaros S."/>
            <person name="Januszkiewicz K."/>
            <person name="Wedrychowicz H."/>
        </authorList>
    </citation>
    <scope>NUCLEOTIDE SEQUENCE [LARGE SCALE GENOMIC DNA]</scope>
    <source>
        <strain evidence="1 2">CGMCC 4.5723</strain>
    </source>
</reference>
<dbReference type="Proteomes" id="UP000184452">
    <property type="component" value="Unassembled WGS sequence"/>
</dbReference>
<organism evidence="1 2">
    <name type="scientific">Nocardiopsis flavescens</name>
    <dbReference type="NCBI Taxonomy" id="758803"/>
    <lineage>
        <taxon>Bacteria</taxon>
        <taxon>Bacillati</taxon>
        <taxon>Actinomycetota</taxon>
        <taxon>Actinomycetes</taxon>
        <taxon>Streptosporangiales</taxon>
        <taxon>Nocardiopsidaceae</taxon>
        <taxon>Nocardiopsis</taxon>
    </lineage>
</organism>
<dbReference type="AlphaFoldDB" id="A0A1M6REJ3"/>
<accession>A0A1M6REJ3</accession>
<proteinExistence type="predicted"/>
<sequence>MQMHIFLCMKFLKPWFLVFPHLEKKHTPSLCTSGRVAEFGTTALIGE</sequence>
<evidence type="ECO:0000313" key="2">
    <source>
        <dbReference type="Proteomes" id="UP000184452"/>
    </source>
</evidence>
<evidence type="ECO:0000313" key="1">
    <source>
        <dbReference type="EMBL" id="SHK30894.1"/>
    </source>
</evidence>
<protein>
    <submittedName>
        <fullName evidence="1">Uncharacterized protein</fullName>
    </submittedName>
</protein>
<name>A0A1M6REJ3_9ACTN</name>